<dbReference type="EMBL" id="VAUV01000007">
    <property type="protein sequence ID" value="TLD70754.1"/>
    <property type="molecule type" value="Genomic_DNA"/>
</dbReference>
<evidence type="ECO:0000313" key="2">
    <source>
        <dbReference type="Proteomes" id="UP000306196"/>
    </source>
</evidence>
<dbReference type="AlphaFoldDB" id="A0A5R8KEN9"/>
<reference evidence="1 2" key="1">
    <citation type="submission" date="2019-05" db="EMBL/GenBank/DDBJ databases">
        <title>Verrucobacter flavum gen. nov., sp. nov. a new member of the family Verrucomicrobiaceae.</title>
        <authorList>
            <person name="Szuroczki S."/>
            <person name="Abbaszade G."/>
            <person name="Szabo A."/>
            <person name="Felfoldi T."/>
            <person name="Schumann P."/>
            <person name="Boka K."/>
            <person name="Keki Z."/>
            <person name="Toumi M."/>
            <person name="Toth E."/>
        </authorList>
    </citation>
    <scope>NUCLEOTIDE SEQUENCE [LARGE SCALE GENOMIC DNA]</scope>
    <source>
        <strain evidence="1 2">MG-N-17</strain>
    </source>
</reference>
<sequence length="279" mass="30565">MKLSSFLIITALAFGLVLESLGAQAVLKEIPEPASVSGGEIGGKPPEVGEIGNHTLPADFLDRVSLEAKARWRSLYREAAAAAPPTERLKVAFTLGGLLADSHLAFQAGDAQQFKNINQDVLRYCSALGLADKVTPLVMSESKMAEGQEWVAVRPMLHEKRTLVEKLLGEQRDEDQATLVNLGMWFRLFEISTDAVISDVEAKDRMVCIGSMELLDSLALRYETLSEKAREDESVAVIGKIFGQLLRKWPLVVDGKPTDELVGFTAEKVKSVNEKLTLK</sequence>
<name>A0A5R8KEN9_9BACT</name>
<organism evidence="1 2">
    <name type="scientific">Phragmitibacter flavus</name>
    <dbReference type="NCBI Taxonomy" id="2576071"/>
    <lineage>
        <taxon>Bacteria</taxon>
        <taxon>Pseudomonadati</taxon>
        <taxon>Verrucomicrobiota</taxon>
        <taxon>Verrucomicrobiia</taxon>
        <taxon>Verrucomicrobiales</taxon>
        <taxon>Verrucomicrobiaceae</taxon>
        <taxon>Phragmitibacter</taxon>
    </lineage>
</organism>
<proteinExistence type="predicted"/>
<dbReference type="RefSeq" id="WP_138086224.1">
    <property type="nucleotide sequence ID" value="NZ_VAUV01000007.1"/>
</dbReference>
<gene>
    <name evidence="1" type="ORF">FEM03_10615</name>
</gene>
<accession>A0A5R8KEN9</accession>
<comment type="caution">
    <text evidence="1">The sequence shown here is derived from an EMBL/GenBank/DDBJ whole genome shotgun (WGS) entry which is preliminary data.</text>
</comment>
<evidence type="ECO:0000313" key="1">
    <source>
        <dbReference type="EMBL" id="TLD70754.1"/>
    </source>
</evidence>
<dbReference type="OrthoDB" id="184412at2"/>
<dbReference type="Proteomes" id="UP000306196">
    <property type="component" value="Unassembled WGS sequence"/>
</dbReference>
<protein>
    <submittedName>
        <fullName evidence="1">Uncharacterized protein</fullName>
    </submittedName>
</protein>
<keyword evidence="2" id="KW-1185">Reference proteome</keyword>